<feature type="transmembrane region" description="Helical" evidence="1">
    <location>
        <begin position="97"/>
        <end position="115"/>
    </location>
</feature>
<keyword evidence="1" id="KW-0812">Transmembrane</keyword>
<sequence>MGTAFGANLFLAAIILATNGFGVHGTSVGLDATARVAFLLFWSAYSGGALTTLFGAAFLPLKQHGRELGLAFAAALLVHLALVSWLCWIGSAPSIGVFLFFGPVAALTYSLALLSFGNLHTVLGPKLWQALRTIGMNVILYAFLKDLMQNPLHRGIWHLVEYLPFTTMAIAAPLLKLAAWSLRRRETRFNLHSGHCDPR</sequence>
<keyword evidence="1" id="KW-1133">Transmembrane helix</keyword>
<name>A0AB39XHY8_9BRAD</name>
<evidence type="ECO:0000313" key="2">
    <source>
        <dbReference type="EMBL" id="XDV57560.1"/>
    </source>
</evidence>
<feature type="transmembrane region" description="Helical" evidence="1">
    <location>
        <begin position="36"/>
        <end position="61"/>
    </location>
</feature>
<dbReference type="EMBL" id="CP165734">
    <property type="protein sequence ID" value="XDV57560.1"/>
    <property type="molecule type" value="Genomic_DNA"/>
</dbReference>
<keyword evidence="1" id="KW-0472">Membrane</keyword>
<evidence type="ECO:0008006" key="3">
    <source>
        <dbReference type="Google" id="ProtNLM"/>
    </source>
</evidence>
<proteinExistence type="predicted"/>
<gene>
    <name evidence="2" type="ORF">AB8Z38_34395</name>
</gene>
<organism evidence="2">
    <name type="scientific">Bradyrhizobium sp. LLZ17</name>
    <dbReference type="NCBI Taxonomy" id="3239388"/>
    <lineage>
        <taxon>Bacteria</taxon>
        <taxon>Pseudomonadati</taxon>
        <taxon>Pseudomonadota</taxon>
        <taxon>Alphaproteobacteria</taxon>
        <taxon>Hyphomicrobiales</taxon>
        <taxon>Nitrobacteraceae</taxon>
        <taxon>Bradyrhizobium</taxon>
    </lineage>
</organism>
<feature type="transmembrane region" description="Helical" evidence="1">
    <location>
        <begin position="156"/>
        <end position="175"/>
    </location>
</feature>
<feature type="transmembrane region" description="Helical" evidence="1">
    <location>
        <begin position="68"/>
        <end position="91"/>
    </location>
</feature>
<accession>A0AB39XHY8</accession>
<dbReference type="AlphaFoldDB" id="A0AB39XHY8"/>
<dbReference type="RefSeq" id="WP_369721981.1">
    <property type="nucleotide sequence ID" value="NZ_CP165734.1"/>
</dbReference>
<reference evidence="2" key="1">
    <citation type="submission" date="2024-08" db="EMBL/GenBank/DDBJ databases">
        <authorList>
            <person name="Chaddad Z."/>
            <person name="Lamrabet M."/>
            <person name="Bouhnik O."/>
            <person name="Alami S."/>
            <person name="Wipf D."/>
            <person name="Courty P.E."/>
            <person name="Missbah El Idrissi M."/>
        </authorList>
    </citation>
    <scope>NUCLEOTIDE SEQUENCE</scope>
    <source>
        <strain evidence="2">LLZ17</strain>
    </source>
</reference>
<protein>
    <recommendedName>
        <fullName evidence="3">DUF2306 domain-containing protein</fullName>
    </recommendedName>
</protein>
<evidence type="ECO:0000256" key="1">
    <source>
        <dbReference type="SAM" id="Phobius"/>
    </source>
</evidence>